<accession>A0ACD3Z840</accession>
<protein>
    <submittedName>
        <fullName evidence="1">Uncharacterized protein</fullName>
    </submittedName>
</protein>
<sequence>MIVHSNCICIWYKHTSQARTITTQRRYQEPGDAKSSLAQPTNLKSILGWNSATQEKRDGVQQDPDPWALWPTGLGCLRASYSSIGACPNSSPPSPGPGPGAWRRKRCWNRCEGGTERQRDR</sequence>
<organism evidence="1 2">
    <name type="scientific">Fusarium solani subsp. cucurbitae</name>
    <name type="common">Neocosmosporum cucurbitae</name>
    <dbReference type="NCBI Taxonomy" id="2747967"/>
    <lineage>
        <taxon>Eukaryota</taxon>
        <taxon>Fungi</taxon>
        <taxon>Dikarya</taxon>
        <taxon>Ascomycota</taxon>
        <taxon>Pezizomycotina</taxon>
        <taxon>Sordariomycetes</taxon>
        <taxon>Hypocreomycetidae</taxon>
        <taxon>Hypocreales</taxon>
        <taxon>Nectriaceae</taxon>
        <taxon>Fusarium</taxon>
        <taxon>Fusarium solani species complex</taxon>
    </lineage>
</organism>
<evidence type="ECO:0000313" key="2">
    <source>
        <dbReference type="Proteomes" id="UP000830768"/>
    </source>
</evidence>
<dbReference type="EMBL" id="CP090035">
    <property type="protein sequence ID" value="UPK97400.1"/>
    <property type="molecule type" value="Genomic_DNA"/>
</dbReference>
<evidence type="ECO:0000313" key="1">
    <source>
        <dbReference type="EMBL" id="UPK97400.1"/>
    </source>
</evidence>
<reference evidence="1" key="1">
    <citation type="submission" date="2021-11" db="EMBL/GenBank/DDBJ databases">
        <title>Fusarium solani-melongenae Genome sequencing and assembly.</title>
        <authorList>
            <person name="Xie S."/>
            <person name="Huang L."/>
            <person name="Zhang X."/>
        </authorList>
    </citation>
    <scope>NUCLEOTIDE SEQUENCE</scope>
    <source>
        <strain evidence="1">CRI 24-3</strain>
    </source>
</reference>
<proteinExistence type="predicted"/>
<name>A0ACD3Z840_FUSSC</name>
<gene>
    <name evidence="1" type="ORF">LCI18_008335</name>
</gene>
<keyword evidence="2" id="KW-1185">Reference proteome</keyword>
<dbReference type="Proteomes" id="UP000830768">
    <property type="component" value="Chromosome 6"/>
</dbReference>